<organism evidence="7 8">
    <name type="scientific">Microbulbifer agarilyticus</name>
    <dbReference type="NCBI Taxonomy" id="260552"/>
    <lineage>
        <taxon>Bacteria</taxon>
        <taxon>Pseudomonadati</taxon>
        <taxon>Pseudomonadota</taxon>
        <taxon>Gammaproteobacteria</taxon>
        <taxon>Cellvibrionales</taxon>
        <taxon>Microbulbiferaceae</taxon>
        <taxon>Microbulbifer</taxon>
    </lineage>
</organism>
<feature type="compositionally biased region" description="Basic and acidic residues" evidence="5">
    <location>
        <begin position="91"/>
        <end position="110"/>
    </location>
</feature>
<dbReference type="InterPro" id="IPR025708">
    <property type="entry name" value="HSP15"/>
</dbReference>
<evidence type="ECO:0000256" key="1">
    <source>
        <dbReference type="ARBA" id="ARBA00008396"/>
    </source>
</evidence>
<accession>A0A1Q2M8S2</accession>
<feature type="region of interest" description="Disordered" evidence="5">
    <location>
        <begin position="91"/>
        <end position="126"/>
    </location>
</feature>
<evidence type="ECO:0000259" key="6">
    <source>
        <dbReference type="SMART" id="SM00363"/>
    </source>
</evidence>
<dbReference type="eggNOG" id="COG1188">
    <property type="taxonomic scope" value="Bacteria"/>
</dbReference>
<name>A0A1Q2M8S2_9GAMM</name>
<dbReference type="SUPFAM" id="SSF55174">
    <property type="entry name" value="Alpha-L RNA-binding motif"/>
    <property type="match status" value="1"/>
</dbReference>
<sequence length="126" mass="14633">MDKVRIDKWLWAARFFKTRSIAKQAIEGGKVHAGGQRVKASKEITTGTLLTIRQGWDERVVEVITLSDQRRGADIAQTLYRETEESITKREQFAADRKANNATISHERPNKKQRRQIHRFLQESQD</sequence>
<dbReference type="AlphaFoldDB" id="A0A1Q2M8S2"/>
<dbReference type="CDD" id="cd00165">
    <property type="entry name" value="S4"/>
    <property type="match status" value="1"/>
</dbReference>
<keyword evidence="3 4" id="KW-0238">DNA-binding</keyword>
<gene>
    <name evidence="7" type="ORF">Mag101_16765</name>
</gene>
<evidence type="ECO:0000256" key="2">
    <source>
        <dbReference type="ARBA" id="ARBA00022884"/>
    </source>
</evidence>
<dbReference type="InterPro" id="IPR002942">
    <property type="entry name" value="S4_RNA-bd"/>
</dbReference>
<dbReference type="Gene3D" id="3.10.290.10">
    <property type="entry name" value="RNA-binding S4 domain"/>
    <property type="match status" value="1"/>
</dbReference>
<dbReference type="STRING" id="260552.Mag101_16765"/>
<comment type="similarity">
    <text evidence="1 4">Belongs to the HSP15 family.</text>
</comment>
<dbReference type="GO" id="GO:0034605">
    <property type="term" value="P:cellular response to heat"/>
    <property type="evidence" value="ECO:0007669"/>
    <property type="project" value="InterPro"/>
</dbReference>
<dbReference type="GO" id="GO:0003727">
    <property type="term" value="F:single-stranded RNA binding"/>
    <property type="evidence" value="ECO:0007669"/>
    <property type="project" value="InterPro"/>
</dbReference>
<dbReference type="Pfam" id="PF01479">
    <property type="entry name" value="S4"/>
    <property type="match status" value="1"/>
</dbReference>
<dbReference type="GO" id="GO:0003677">
    <property type="term" value="F:DNA binding"/>
    <property type="evidence" value="ECO:0007669"/>
    <property type="project" value="UniProtKB-KW"/>
</dbReference>
<dbReference type="GO" id="GO:0043023">
    <property type="term" value="F:ribosomal large subunit binding"/>
    <property type="evidence" value="ECO:0007669"/>
    <property type="project" value="InterPro"/>
</dbReference>
<evidence type="ECO:0000256" key="3">
    <source>
        <dbReference type="ARBA" id="ARBA00023125"/>
    </source>
</evidence>
<dbReference type="InterPro" id="IPR036986">
    <property type="entry name" value="S4_RNA-bd_sf"/>
</dbReference>
<evidence type="ECO:0000256" key="5">
    <source>
        <dbReference type="SAM" id="MobiDB-lite"/>
    </source>
</evidence>
<feature type="domain" description="RNA-binding S4" evidence="6">
    <location>
        <begin position="4"/>
        <end position="65"/>
    </location>
</feature>
<protein>
    <recommendedName>
        <fullName evidence="4">Heat shock protein 15</fullName>
    </recommendedName>
</protein>
<dbReference type="Proteomes" id="UP000188219">
    <property type="component" value="Chromosome"/>
</dbReference>
<dbReference type="RefSeq" id="WP_077407587.1">
    <property type="nucleotide sequence ID" value="NZ_CP019650.1"/>
</dbReference>
<dbReference type="EMBL" id="CP019650">
    <property type="protein sequence ID" value="AQQ69094.1"/>
    <property type="molecule type" value="Genomic_DNA"/>
</dbReference>
<reference evidence="7" key="1">
    <citation type="submission" date="2017-02" db="EMBL/GenBank/DDBJ databases">
        <title>Genome of Microbulbifer agarilyticus GP101.</title>
        <authorList>
            <person name="Jung J."/>
            <person name="Bae S.S."/>
            <person name="Baek K."/>
        </authorList>
    </citation>
    <scope>NUCLEOTIDE SEQUENCE [LARGE SCALE GENOMIC DNA]</scope>
    <source>
        <strain evidence="7">GP101</strain>
    </source>
</reference>
<evidence type="ECO:0000313" key="7">
    <source>
        <dbReference type="EMBL" id="AQQ69094.1"/>
    </source>
</evidence>
<keyword evidence="8" id="KW-1185">Reference proteome</keyword>
<dbReference type="KEGG" id="maga:Mag101_16765"/>
<evidence type="ECO:0000256" key="4">
    <source>
        <dbReference type="PIRNR" id="PIRNR016821"/>
    </source>
</evidence>
<dbReference type="PIRSF" id="PIRSF016821">
    <property type="entry name" value="HSP15"/>
    <property type="match status" value="1"/>
</dbReference>
<keyword evidence="2 4" id="KW-0694">RNA-binding</keyword>
<dbReference type="SMART" id="SM00363">
    <property type="entry name" value="S4"/>
    <property type="match status" value="1"/>
</dbReference>
<evidence type="ECO:0000313" key="8">
    <source>
        <dbReference type="Proteomes" id="UP000188219"/>
    </source>
</evidence>
<dbReference type="OrthoDB" id="9797176at2"/>
<proteinExistence type="inferred from homology"/>
<dbReference type="PROSITE" id="PS50889">
    <property type="entry name" value="S4"/>
    <property type="match status" value="1"/>
</dbReference>